<feature type="domain" description="Major facilitator superfamily (MFS) profile" evidence="9">
    <location>
        <begin position="27"/>
        <end position="469"/>
    </location>
</feature>
<feature type="transmembrane region" description="Helical" evidence="8">
    <location>
        <begin position="375"/>
        <end position="396"/>
    </location>
</feature>
<dbReference type="Gene3D" id="1.20.1720.10">
    <property type="entry name" value="Multidrug resistance protein D"/>
    <property type="match status" value="1"/>
</dbReference>
<reference evidence="10 11" key="1">
    <citation type="submission" date="2019-01" db="EMBL/GenBank/DDBJ databases">
        <title>Genome sequencing of strain DFW100M-13.</title>
        <authorList>
            <person name="Heo J."/>
            <person name="Kim S.-J."/>
            <person name="Kim J.-S."/>
            <person name="Hong S.-B."/>
            <person name="Kwon S.-W."/>
        </authorList>
    </citation>
    <scope>NUCLEOTIDE SEQUENCE [LARGE SCALE GENOMIC DNA]</scope>
    <source>
        <strain evidence="10 11">DFW100M-13</strain>
    </source>
</reference>
<keyword evidence="11" id="KW-1185">Reference proteome</keyword>
<dbReference type="GO" id="GO:0022857">
    <property type="term" value="F:transmembrane transporter activity"/>
    <property type="evidence" value="ECO:0007669"/>
    <property type="project" value="InterPro"/>
</dbReference>
<evidence type="ECO:0000256" key="3">
    <source>
        <dbReference type="ARBA" id="ARBA00022475"/>
    </source>
</evidence>
<feature type="transmembrane region" description="Helical" evidence="8">
    <location>
        <begin position="62"/>
        <end position="81"/>
    </location>
</feature>
<evidence type="ECO:0000313" key="11">
    <source>
        <dbReference type="Proteomes" id="UP000293995"/>
    </source>
</evidence>
<dbReference type="PANTHER" id="PTHR42718">
    <property type="entry name" value="MAJOR FACILITATOR SUPERFAMILY MULTIDRUG TRANSPORTER MFSC"/>
    <property type="match status" value="1"/>
</dbReference>
<keyword evidence="3" id="KW-1003">Cell membrane</keyword>
<evidence type="ECO:0000256" key="2">
    <source>
        <dbReference type="ARBA" id="ARBA00022448"/>
    </source>
</evidence>
<keyword evidence="5 8" id="KW-1133">Transmembrane helix</keyword>
<evidence type="ECO:0000256" key="8">
    <source>
        <dbReference type="SAM" id="Phobius"/>
    </source>
</evidence>
<dbReference type="Pfam" id="PF07690">
    <property type="entry name" value="MFS_1"/>
    <property type="match status" value="1"/>
</dbReference>
<feature type="transmembrane region" description="Helical" evidence="8">
    <location>
        <begin position="246"/>
        <end position="263"/>
    </location>
</feature>
<sequence length="471" mass="48334">MERARECEDRGVPEQGEDAARRRSTLTVAALSLGTTLNPLNSSMIAVALLSLQHDFALTTPQVTWVITLFYIASIVGQPLMGRVIDAFGARRVFVAGMVVVIVAGVIAPLGGFALVLLSRGILALGTSVAFPAAVALVGPLARAGGMSPPRLLARIQIANTTAAALGPVVGGLLIAVAGWPAIFLINVPLGIAALVSVWVLAPRDTRREAVTGSAVLRVLDPAGVISFAIAAVALTIALLGAGGEATWAVVAAGVVALGLFVWRELRARSPFIDVRMLAANRALTLSYLGFTVFSALYYLAFFGLPQFLEAHAGYSTAIVGLLMLPLSGMTIAIAPLVARAIDKRGLVPVLVTMAGTLLVAAGMLGIGVVTTAPVWMLLMAAVMGIPYCMGSLVMTEAVRRTAPPDAVGVASGLLQSTRYLGAIVATVVLGRMLAGGVDAAAWGGVVIAAVATGVVHVAIALFQASALRRA</sequence>
<dbReference type="EMBL" id="CP035494">
    <property type="protein sequence ID" value="QAY61760.1"/>
    <property type="molecule type" value="Genomic_DNA"/>
</dbReference>
<dbReference type="KEGG" id="mprt:ET475_06920"/>
<dbReference type="InterPro" id="IPR011701">
    <property type="entry name" value="MFS"/>
</dbReference>
<feature type="transmembrane region" description="Helical" evidence="8">
    <location>
        <begin position="417"/>
        <end position="435"/>
    </location>
</feature>
<dbReference type="PROSITE" id="PS50850">
    <property type="entry name" value="MFS"/>
    <property type="match status" value="1"/>
</dbReference>
<dbReference type="OrthoDB" id="3281800at2"/>
<dbReference type="InterPro" id="IPR036259">
    <property type="entry name" value="MFS_trans_sf"/>
</dbReference>
<dbReference type="InterPro" id="IPR020846">
    <property type="entry name" value="MFS_dom"/>
</dbReference>
<evidence type="ECO:0000256" key="6">
    <source>
        <dbReference type="ARBA" id="ARBA00023136"/>
    </source>
</evidence>
<feature type="transmembrane region" description="Helical" evidence="8">
    <location>
        <begin position="154"/>
        <end position="176"/>
    </location>
</feature>
<evidence type="ECO:0000256" key="1">
    <source>
        <dbReference type="ARBA" id="ARBA00004651"/>
    </source>
</evidence>
<feature type="transmembrane region" description="Helical" evidence="8">
    <location>
        <begin position="93"/>
        <end position="116"/>
    </location>
</feature>
<evidence type="ECO:0000256" key="5">
    <source>
        <dbReference type="ARBA" id="ARBA00022989"/>
    </source>
</evidence>
<protein>
    <submittedName>
        <fullName evidence="10">MFS transporter</fullName>
    </submittedName>
</protein>
<evidence type="ECO:0000256" key="4">
    <source>
        <dbReference type="ARBA" id="ARBA00022692"/>
    </source>
</evidence>
<keyword evidence="6 8" id="KW-0472">Membrane</keyword>
<feature type="region of interest" description="Disordered" evidence="7">
    <location>
        <begin position="1"/>
        <end position="21"/>
    </location>
</feature>
<dbReference type="PANTHER" id="PTHR42718:SF46">
    <property type="entry name" value="BLR6921 PROTEIN"/>
    <property type="match status" value="1"/>
</dbReference>
<feature type="compositionally biased region" description="Basic and acidic residues" evidence="7">
    <location>
        <begin position="1"/>
        <end position="12"/>
    </location>
</feature>
<evidence type="ECO:0000259" key="9">
    <source>
        <dbReference type="PROSITE" id="PS50850"/>
    </source>
</evidence>
<gene>
    <name evidence="10" type="ORF">ET475_06920</name>
</gene>
<feature type="transmembrane region" description="Helical" evidence="8">
    <location>
        <begin position="122"/>
        <end position="142"/>
    </location>
</feature>
<proteinExistence type="predicted"/>
<dbReference type="SUPFAM" id="SSF103473">
    <property type="entry name" value="MFS general substrate transporter"/>
    <property type="match status" value="1"/>
</dbReference>
<evidence type="ECO:0000313" key="10">
    <source>
        <dbReference type="EMBL" id="QAY61760.1"/>
    </source>
</evidence>
<dbReference type="AlphaFoldDB" id="A0A4P6EGY3"/>
<keyword evidence="2" id="KW-0813">Transport</keyword>
<feature type="transmembrane region" description="Helical" evidence="8">
    <location>
        <begin position="313"/>
        <end position="335"/>
    </location>
</feature>
<comment type="subcellular location">
    <subcellularLocation>
        <location evidence="1">Cell membrane</location>
        <topology evidence="1">Multi-pass membrane protein</topology>
    </subcellularLocation>
</comment>
<feature type="transmembrane region" description="Helical" evidence="8">
    <location>
        <begin position="441"/>
        <end position="463"/>
    </location>
</feature>
<accession>A0A4P6EGY3</accession>
<feature type="transmembrane region" description="Helical" evidence="8">
    <location>
        <begin position="182"/>
        <end position="202"/>
    </location>
</feature>
<dbReference type="Proteomes" id="UP000293995">
    <property type="component" value="Chromosome"/>
</dbReference>
<name>A0A4P6EGY3_9MICO</name>
<dbReference type="Gene3D" id="1.20.1250.20">
    <property type="entry name" value="MFS general substrate transporter like domains"/>
    <property type="match status" value="1"/>
</dbReference>
<feature type="transmembrane region" description="Helical" evidence="8">
    <location>
        <begin position="28"/>
        <end position="50"/>
    </location>
</feature>
<feature type="transmembrane region" description="Helical" evidence="8">
    <location>
        <begin position="347"/>
        <end position="369"/>
    </location>
</feature>
<keyword evidence="4 8" id="KW-0812">Transmembrane</keyword>
<organism evidence="10 11">
    <name type="scientific">Microbacterium protaetiae</name>
    <dbReference type="NCBI Taxonomy" id="2509458"/>
    <lineage>
        <taxon>Bacteria</taxon>
        <taxon>Bacillati</taxon>
        <taxon>Actinomycetota</taxon>
        <taxon>Actinomycetes</taxon>
        <taxon>Micrococcales</taxon>
        <taxon>Microbacteriaceae</taxon>
        <taxon>Microbacterium</taxon>
    </lineage>
</organism>
<feature type="transmembrane region" description="Helical" evidence="8">
    <location>
        <begin position="223"/>
        <end position="240"/>
    </location>
</feature>
<feature type="transmembrane region" description="Helical" evidence="8">
    <location>
        <begin position="283"/>
        <end position="301"/>
    </location>
</feature>
<evidence type="ECO:0000256" key="7">
    <source>
        <dbReference type="SAM" id="MobiDB-lite"/>
    </source>
</evidence>
<dbReference type="GO" id="GO:0005886">
    <property type="term" value="C:plasma membrane"/>
    <property type="evidence" value="ECO:0007669"/>
    <property type="project" value="UniProtKB-SubCell"/>
</dbReference>